<name>A0A6S6UL51_9GAMM</name>
<accession>A0A6S6UL51</accession>
<reference evidence="2" key="1">
    <citation type="submission" date="2020-01" db="EMBL/GenBank/DDBJ databases">
        <authorList>
            <person name="Meier V. D."/>
            <person name="Meier V D."/>
        </authorList>
    </citation>
    <scope>NUCLEOTIDE SEQUENCE</scope>
    <source>
        <strain evidence="2">HLG_WM_MAG_09</strain>
    </source>
</reference>
<dbReference type="EMBL" id="CACVAT010000628">
    <property type="protein sequence ID" value="CAA6830777.1"/>
    <property type="molecule type" value="Genomic_DNA"/>
</dbReference>
<proteinExistence type="predicted"/>
<dbReference type="Pfam" id="PF18910">
    <property type="entry name" value="DUF5665"/>
    <property type="match status" value="1"/>
</dbReference>
<dbReference type="InterPro" id="IPR043723">
    <property type="entry name" value="DUF5665"/>
</dbReference>
<keyword evidence="1" id="KW-0812">Transmembrane</keyword>
<organism evidence="2">
    <name type="scientific">uncultured Thiotrichaceae bacterium</name>
    <dbReference type="NCBI Taxonomy" id="298394"/>
    <lineage>
        <taxon>Bacteria</taxon>
        <taxon>Pseudomonadati</taxon>
        <taxon>Pseudomonadota</taxon>
        <taxon>Gammaproteobacteria</taxon>
        <taxon>Thiotrichales</taxon>
        <taxon>Thiotrichaceae</taxon>
        <taxon>environmental samples</taxon>
    </lineage>
</organism>
<sequence length="127" mass="14364">MASKDSDTDKKTELLAHKEVQRGADSLEDFINYVSSPWRLIWTNFVAGIFRGLGAVVGASIVIALCIWVLSLFVSMPLIGRYFEQVRDNVSGYIEQNNYNDEFDRMGDSLERIEGALTNQDEPTVKR</sequence>
<keyword evidence="1" id="KW-0472">Membrane</keyword>
<gene>
    <name evidence="2" type="ORF">HELGO_WM26795</name>
</gene>
<evidence type="ECO:0000313" key="2">
    <source>
        <dbReference type="EMBL" id="CAA6830777.1"/>
    </source>
</evidence>
<feature type="transmembrane region" description="Helical" evidence="1">
    <location>
        <begin position="49"/>
        <end position="74"/>
    </location>
</feature>
<evidence type="ECO:0000256" key="1">
    <source>
        <dbReference type="SAM" id="Phobius"/>
    </source>
</evidence>
<protein>
    <submittedName>
        <fullName evidence="2">Uncharacterized protein</fullName>
    </submittedName>
</protein>
<dbReference type="AlphaFoldDB" id="A0A6S6UL51"/>
<keyword evidence="1" id="KW-1133">Transmembrane helix</keyword>